<evidence type="ECO:0000313" key="1">
    <source>
        <dbReference type="EMBL" id="QAY00237.1"/>
    </source>
</evidence>
<proteinExistence type="predicted"/>
<dbReference type="EMBL" id="MH791410">
    <property type="protein sequence ID" value="QAY00237.1"/>
    <property type="molecule type" value="Genomic_DNA"/>
</dbReference>
<dbReference type="Proteomes" id="UP000290190">
    <property type="component" value="Segment"/>
</dbReference>
<dbReference type="Pfam" id="PF23842">
    <property type="entry name" value="Phage_tail_terminator_3"/>
    <property type="match status" value="1"/>
</dbReference>
<protein>
    <submittedName>
        <fullName evidence="1">Uncharacterized protein</fullName>
    </submittedName>
</protein>
<evidence type="ECO:0000313" key="2">
    <source>
        <dbReference type="Proteomes" id="UP000290190"/>
    </source>
</evidence>
<name>A0A411BF28_9CAUD</name>
<reference evidence="1 2" key="1">
    <citation type="submission" date="2018-08" db="EMBL/GenBank/DDBJ databases">
        <title>SESzw_1, Complete genome sequences of 3 novel enterobacteria, Pakpunavirus like phages.</title>
        <authorList>
            <person name="Yuan S."/>
            <person name="Ma Y."/>
            <person name="Liu Q."/>
        </authorList>
    </citation>
    <scope>NUCLEOTIDE SEQUENCE [LARGE SCALE GENOMIC DNA]</scope>
</reference>
<dbReference type="InterPro" id="IPR056950">
    <property type="entry name" value="Phage_tail_terminator_3"/>
</dbReference>
<organism evidence="1 2">
    <name type="scientific">Salmonella phage Seszw_1</name>
    <dbReference type="NCBI Taxonomy" id="2479482"/>
    <lineage>
        <taxon>Viruses</taxon>
        <taxon>Duplodnaviria</taxon>
        <taxon>Heunggongvirae</taxon>
        <taxon>Uroviricota</taxon>
        <taxon>Caudoviricetes</taxon>
        <taxon>Skatevirus</taxon>
        <taxon>Skatevirus Seszw1</taxon>
    </lineage>
</organism>
<sequence length="135" mass="15237">MCIDIAILGFNMNMLELVDAYLQDAGLYDGWTSQLQFWNDTGDGNEQFIVLQSNGGTQVMDGIGGDFYFSLYVVGKQGQYNLQDVDAKANEIIEYIKTHPIDSCVNYIQLQAPLGRPMLTEEKRPVHELLLRVVK</sequence>
<accession>A0A411BF28</accession>
<keyword evidence="2" id="KW-1185">Reference proteome</keyword>
<gene>
    <name evidence="1" type="ORF">Seszw_26</name>
</gene>